<keyword evidence="2" id="KW-1185">Reference proteome</keyword>
<dbReference type="SUPFAM" id="SSF48403">
    <property type="entry name" value="Ankyrin repeat"/>
    <property type="match status" value="1"/>
</dbReference>
<comment type="caution">
    <text evidence="1">The sequence shown here is derived from an EMBL/GenBank/DDBJ whole genome shotgun (WGS) entry which is preliminary data.</text>
</comment>
<dbReference type="EMBL" id="JAPFFF010000040">
    <property type="protein sequence ID" value="KAK8841927.1"/>
    <property type="molecule type" value="Genomic_DNA"/>
</dbReference>
<protein>
    <recommendedName>
        <fullName evidence="3">DUF3447 domain-containing protein</fullName>
    </recommendedName>
</protein>
<name>A0ABR2H6R9_9EUKA</name>
<evidence type="ECO:0000313" key="1">
    <source>
        <dbReference type="EMBL" id="KAK8841927.1"/>
    </source>
</evidence>
<dbReference type="InterPro" id="IPR036770">
    <property type="entry name" value="Ankyrin_rpt-contain_sf"/>
</dbReference>
<organism evidence="1 2">
    <name type="scientific">Tritrichomonas musculus</name>
    <dbReference type="NCBI Taxonomy" id="1915356"/>
    <lineage>
        <taxon>Eukaryota</taxon>
        <taxon>Metamonada</taxon>
        <taxon>Parabasalia</taxon>
        <taxon>Tritrichomonadida</taxon>
        <taxon>Tritrichomonadidae</taxon>
        <taxon>Tritrichomonas</taxon>
    </lineage>
</organism>
<evidence type="ECO:0000313" key="2">
    <source>
        <dbReference type="Proteomes" id="UP001470230"/>
    </source>
</evidence>
<reference evidence="1 2" key="1">
    <citation type="submission" date="2024-04" db="EMBL/GenBank/DDBJ databases">
        <title>Tritrichomonas musculus Genome.</title>
        <authorList>
            <person name="Alves-Ferreira E."/>
            <person name="Grigg M."/>
            <person name="Lorenzi H."/>
            <person name="Galac M."/>
        </authorList>
    </citation>
    <scope>NUCLEOTIDE SEQUENCE [LARGE SCALE GENOMIC DNA]</scope>
    <source>
        <strain evidence="1 2">EAF2021</strain>
    </source>
</reference>
<accession>A0ABR2H6R9</accession>
<sequence>MKEFYDFLLSFLENEDDIDEYDFENLINFFERQKFKENREELKNLLNLISIISKNHHRHHYFINRIEKILLYFKEDIKQTFSNSEICEFFKNDKRILLFLFKNEILMPNDFILNYILETKERRLYFYDEIKIFINQEQKESIENELSNLNKDTINNYEEKCQIGENDSYICELIRNDSVDEFIIYMNKTNLSLSETKIKPSIYETNLFLLDKKPTMIEYAVFFGSIQIFQYLRLCNVRLKSSLWLYSIHGRNPELFHLLEEFHVEPEDDSYEKYLEESIKCHHNEIVKYIQNTLLNKTFNRKNDDESYLLLLDDDVSNDPYYIESKFKENIEAYSFHYHNFEFIPNDLTNNEYSIFYMCEYNYYTLVELLLKTKTIDLHKKIVQ</sequence>
<gene>
    <name evidence="1" type="ORF">M9Y10_026881</name>
</gene>
<proteinExistence type="predicted"/>
<dbReference type="Proteomes" id="UP001470230">
    <property type="component" value="Unassembled WGS sequence"/>
</dbReference>
<evidence type="ECO:0008006" key="3">
    <source>
        <dbReference type="Google" id="ProtNLM"/>
    </source>
</evidence>